<evidence type="ECO:0000256" key="6">
    <source>
        <dbReference type="ARBA" id="ARBA00023015"/>
    </source>
</evidence>
<dbReference type="Pfam" id="PF12886">
    <property type="entry name" value="TORC_C"/>
    <property type="match status" value="1"/>
</dbReference>
<evidence type="ECO:0000259" key="11">
    <source>
        <dbReference type="Pfam" id="PF12884"/>
    </source>
</evidence>
<keyword evidence="14" id="KW-1185">Reference proteome</keyword>
<dbReference type="InterPro" id="IPR024783">
    <property type="entry name" value="TORC_N"/>
</dbReference>
<proteinExistence type="inferred from homology"/>
<accession>A0ABM5C458</accession>
<evidence type="ECO:0000256" key="1">
    <source>
        <dbReference type="ARBA" id="ARBA00004123"/>
    </source>
</evidence>
<evidence type="ECO:0000256" key="5">
    <source>
        <dbReference type="ARBA" id="ARBA00022553"/>
    </source>
</evidence>
<evidence type="ECO:0000259" key="12">
    <source>
        <dbReference type="Pfam" id="PF12885"/>
    </source>
</evidence>
<keyword evidence="8" id="KW-0804">Transcription</keyword>
<gene>
    <name evidence="15" type="primary">CRTC1</name>
</gene>
<name>A0ABM5C458_VICPA</name>
<evidence type="ECO:0000313" key="15">
    <source>
        <dbReference type="RefSeq" id="XP_072803440.1"/>
    </source>
</evidence>
<dbReference type="InterPro" id="IPR024786">
    <property type="entry name" value="TORC"/>
</dbReference>
<reference evidence="15" key="1">
    <citation type="submission" date="2025-08" db="UniProtKB">
        <authorList>
            <consortium name="RefSeq"/>
        </authorList>
    </citation>
    <scope>IDENTIFICATION</scope>
</reference>
<evidence type="ECO:0000256" key="3">
    <source>
        <dbReference type="ARBA" id="ARBA00007167"/>
    </source>
</evidence>
<dbReference type="Pfam" id="PF12885">
    <property type="entry name" value="TORC_M"/>
    <property type="match status" value="1"/>
</dbReference>
<dbReference type="GeneID" id="102541925"/>
<sequence length="583" mass="62288">MATSNNPRKFSEKIALHNQKQAEETAAFEEVMKDLSLTRAARLQLQKSQYLQLGPSRGQYYGGSLPNVNQIGSGTVDLPFQPSGFLGEALTAAPVSLTPFQSSGLDTSRTTRHHGLVDRVYRERGRLGSPHRRPLSVDKHGRQADSCPYGTVYLSPPADTSWRRTNSDSALHQSTMTPTQPEPFTSGSQDTHQKRVLLLTVPGMEETTSETDKNLSKQAWDTKKAGSRPKSCEVPGINIFPSADQENTTALIPATHNTGGSLPDLTNIHFPSPLPTPLDPEEPTFPALSSSSSTGNLAANLTHLGIGGAGQGMSTPGSSPQHRPAGVSPLSLNTEARRQQAQQVSPTLSPLSPITQAVAMDALSLEQQLPYAFFTQAGSQQPPPPQPQPPPPPPPASQQQPPPPPPQSPPENAGQPPMGIDIASHSSTLGGVFGDSYFEQQMAARQANALSHQLEQFNMMENAISSSSLYSPGSTLNYSQAAMMGLTGSHGSLPDSQQLGYPSHSSIPNIILTVTGESPPSLSKELTSTLAGVGDVSFDSDNQFPLDELKIDPLTLDGLHMLNDPDMVLADPATEDTFRMDRL</sequence>
<feature type="compositionally biased region" description="Pro residues" evidence="10">
    <location>
        <begin position="381"/>
        <end position="409"/>
    </location>
</feature>
<organism evidence="14 15">
    <name type="scientific">Vicugna pacos</name>
    <name type="common">Alpaca</name>
    <name type="synonym">Lama pacos</name>
    <dbReference type="NCBI Taxonomy" id="30538"/>
    <lineage>
        <taxon>Eukaryota</taxon>
        <taxon>Metazoa</taxon>
        <taxon>Chordata</taxon>
        <taxon>Craniata</taxon>
        <taxon>Vertebrata</taxon>
        <taxon>Euteleostomi</taxon>
        <taxon>Mammalia</taxon>
        <taxon>Eutheria</taxon>
        <taxon>Laurasiatheria</taxon>
        <taxon>Artiodactyla</taxon>
        <taxon>Tylopoda</taxon>
        <taxon>Camelidae</taxon>
        <taxon>Vicugna</taxon>
    </lineage>
</organism>
<evidence type="ECO:0000256" key="8">
    <source>
        <dbReference type="ARBA" id="ARBA00023163"/>
    </source>
</evidence>
<feature type="domain" description="Transducer of regulated CREB activity C-terminal" evidence="13">
    <location>
        <begin position="508"/>
        <end position="583"/>
    </location>
</feature>
<feature type="domain" description="Transducer of regulated CREB activity N-terminal" evidence="11">
    <location>
        <begin position="6"/>
        <end position="66"/>
    </location>
</feature>
<feature type="region of interest" description="Disordered" evidence="10">
    <location>
        <begin position="376"/>
        <end position="426"/>
    </location>
</feature>
<dbReference type="RefSeq" id="XP_072803440.1">
    <property type="nucleotide sequence ID" value="XM_072947339.1"/>
</dbReference>
<feature type="region of interest" description="Disordered" evidence="10">
    <location>
        <begin position="302"/>
        <end position="329"/>
    </location>
</feature>
<comment type="similarity">
    <text evidence="3">Belongs to the TORC family.</text>
</comment>
<dbReference type="InterPro" id="IPR024785">
    <property type="entry name" value="TORC_C"/>
</dbReference>
<evidence type="ECO:0000313" key="14">
    <source>
        <dbReference type="Proteomes" id="UP001652581"/>
    </source>
</evidence>
<keyword evidence="9" id="KW-0539">Nucleus</keyword>
<evidence type="ECO:0000256" key="10">
    <source>
        <dbReference type="SAM" id="MobiDB-lite"/>
    </source>
</evidence>
<dbReference type="PANTHER" id="PTHR13589">
    <property type="entry name" value="CREB-REGULATED TRANSCRIPTION COACTIVATOR"/>
    <property type="match status" value="1"/>
</dbReference>
<protein>
    <submittedName>
        <fullName evidence="15">CREB-regulated transcription coactivator 1 isoform X7</fullName>
    </submittedName>
</protein>
<dbReference type="InterPro" id="IPR024784">
    <property type="entry name" value="TORC_M"/>
</dbReference>
<keyword evidence="4" id="KW-0963">Cytoplasm</keyword>
<feature type="compositionally biased region" description="Polar residues" evidence="10">
    <location>
        <begin position="167"/>
        <end position="190"/>
    </location>
</feature>
<feature type="compositionally biased region" description="Basic and acidic residues" evidence="10">
    <location>
        <begin position="210"/>
        <end position="224"/>
    </location>
</feature>
<comment type="subcellular location">
    <subcellularLocation>
        <location evidence="2">Cytoplasm</location>
    </subcellularLocation>
    <subcellularLocation>
        <location evidence="1">Nucleus</location>
    </subcellularLocation>
</comment>
<dbReference type="Proteomes" id="UP001652581">
    <property type="component" value="Chromosome 22"/>
</dbReference>
<dbReference type="PANTHER" id="PTHR13589:SF14">
    <property type="entry name" value="CREB-REGULATED TRANSCRIPTION COACTIVATOR 1"/>
    <property type="match status" value="1"/>
</dbReference>
<evidence type="ECO:0000259" key="13">
    <source>
        <dbReference type="Pfam" id="PF12886"/>
    </source>
</evidence>
<evidence type="ECO:0000256" key="4">
    <source>
        <dbReference type="ARBA" id="ARBA00022490"/>
    </source>
</evidence>
<dbReference type="Pfam" id="PF12884">
    <property type="entry name" value="TORC_N"/>
    <property type="match status" value="1"/>
</dbReference>
<feature type="region of interest" description="Disordered" evidence="10">
    <location>
        <begin position="126"/>
        <end position="191"/>
    </location>
</feature>
<feature type="domain" description="Transducer of regulated CREB activity middle" evidence="12">
    <location>
        <begin position="164"/>
        <end position="308"/>
    </location>
</feature>
<feature type="compositionally biased region" description="Polar residues" evidence="10">
    <location>
        <begin position="312"/>
        <end position="321"/>
    </location>
</feature>
<keyword evidence="6" id="KW-0805">Transcription regulation</keyword>
<evidence type="ECO:0000256" key="2">
    <source>
        <dbReference type="ARBA" id="ARBA00004496"/>
    </source>
</evidence>
<evidence type="ECO:0000256" key="9">
    <source>
        <dbReference type="ARBA" id="ARBA00023242"/>
    </source>
</evidence>
<keyword evidence="7" id="KW-0010">Activator</keyword>
<keyword evidence="5" id="KW-0597">Phosphoprotein</keyword>
<feature type="region of interest" description="Disordered" evidence="10">
    <location>
        <begin position="205"/>
        <end position="237"/>
    </location>
</feature>
<evidence type="ECO:0000256" key="7">
    <source>
        <dbReference type="ARBA" id="ARBA00023159"/>
    </source>
</evidence>